<gene>
    <name evidence="2" type="ORF">IC609_02850</name>
</gene>
<dbReference type="Proteomes" id="UP000647424">
    <property type="component" value="Unassembled WGS sequence"/>
</dbReference>
<accession>A0A927FGE3</accession>
<evidence type="ECO:0000313" key="2">
    <source>
        <dbReference type="EMBL" id="MBD8049467.1"/>
    </source>
</evidence>
<sequence length="306" mass="32817">MSRIESSAAVRALLLGGLHRWAWALAACLAGLGLVMVWAMDEFEAHAQLRQKVQALQDVSPGARAPAGKVSTAREARASDAPALIERLPDVRDAPGLWLVLQKGLQQQGLQLEALRPQALQEVGPLPSQAVAVRMQGRYSDMASAWASLTDAGPVWSLDRLSVSVSGSTGHLQWDGVWRVWLRPGPASGEAWPAHWDAAARRGSAGLADPFVVELGRAPNASEPAWLSADPRHWTLDQTRLLGVWQQDGRWQAVLAAGPHWAVLGPGASVAQEGYRIQTIHPDSVALQALKPPGGVHMLRLQGVSP</sequence>
<name>A0A927FGE3_9BURK</name>
<keyword evidence="3" id="KW-1185">Reference proteome</keyword>
<dbReference type="AlphaFoldDB" id="A0A927FGE3"/>
<keyword evidence="1" id="KW-0472">Membrane</keyword>
<evidence type="ECO:0008006" key="4">
    <source>
        <dbReference type="Google" id="ProtNLM"/>
    </source>
</evidence>
<keyword evidence="1" id="KW-1133">Transmembrane helix</keyword>
<dbReference type="EMBL" id="JACYFT010000001">
    <property type="protein sequence ID" value="MBD8049467.1"/>
    <property type="molecule type" value="Genomic_DNA"/>
</dbReference>
<comment type="caution">
    <text evidence="2">The sequence shown here is derived from an EMBL/GenBank/DDBJ whole genome shotgun (WGS) entry which is preliminary data.</text>
</comment>
<protein>
    <recommendedName>
        <fullName evidence="4">Pilus assembly protein PilO</fullName>
    </recommendedName>
</protein>
<proteinExistence type="predicted"/>
<keyword evidence="1" id="KW-0812">Transmembrane</keyword>
<feature type="transmembrane region" description="Helical" evidence="1">
    <location>
        <begin position="21"/>
        <end position="40"/>
    </location>
</feature>
<dbReference type="RefSeq" id="WP_191817930.1">
    <property type="nucleotide sequence ID" value="NZ_JACYFT010000001.1"/>
</dbReference>
<reference evidence="2" key="1">
    <citation type="submission" date="2020-09" db="EMBL/GenBank/DDBJ databases">
        <title>Genome seq and assembly of Limnohabitants sp.</title>
        <authorList>
            <person name="Chhetri G."/>
        </authorList>
    </citation>
    <scope>NUCLEOTIDE SEQUENCE</scope>
    <source>
        <strain evidence="2">JUR4</strain>
    </source>
</reference>
<organism evidence="2 3">
    <name type="scientific">Limnohabitans radicicola</name>
    <dbReference type="NCBI Taxonomy" id="2771427"/>
    <lineage>
        <taxon>Bacteria</taxon>
        <taxon>Pseudomonadati</taxon>
        <taxon>Pseudomonadota</taxon>
        <taxon>Betaproteobacteria</taxon>
        <taxon>Burkholderiales</taxon>
        <taxon>Comamonadaceae</taxon>
        <taxon>Limnohabitans</taxon>
    </lineage>
</organism>
<evidence type="ECO:0000313" key="3">
    <source>
        <dbReference type="Proteomes" id="UP000647424"/>
    </source>
</evidence>
<evidence type="ECO:0000256" key="1">
    <source>
        <dbReference type="SAM" id="Phobius"/>
    </source>
</evidence>